<evidence type="ECO:0000256" key="16">
    <source>
        <dbReference type="ARBA" id="ARBA00023317"/>
    </source>
</evidence>
<evidence type="ECO:0000256" key="4">
    <source>
        <dbReference type="ARBA" id="ARBA00006237"/>
    </source>
</evidence>
<evidence type="ECO:0000256" key="2">
    <source>
        <dbReference type="ARBA" id="ARBA00001958"/>
    </source>
</evidence>
<evidence type="ECO:0000256" key="10">
    <source>
        <dbReference type="ARBA" id="ARBA00022741"/>
    </source>
</evidence>
<evidence type="ECO:0000256" key="8">
    <source>
        <dbReference type="ARBA" id="ARBA00022679"/>
    </source>
</evidence>
<dbReference type="InterPro" id="IPR036637">
    <property type="entry name" value="Phosphohistidine_dom_sf"/>
</dbReference>
<comment type="cofactor">
    <cofactor evidence="1">
        <name>Mg(2+)</name>
        <dbReference type="ChEBI" id="CHEBI:18420"/>
    </cofactor>
</comment>
<dbReference type="Gene3D" id="3.40.1380.20">
    <property type="entry name" value="Pyruvate kinase, C-terminal domain"/>
    <property type="match status" value="1"/>
</dbReference>
<dbReference type="InterPro" id="IPR036918">
    <property type="entry name" value="Pyrv_Knase_C_sf"/>
</dbReference>
<dbReference type="InterPro" id="IPR011037">
    <property type="entry name" value="Pyrv_Knase-like_insert_dom_sf"/>
</dbReference>
<evidence type="ECO:0000256" key="3">
    <source>
        <dbReference type="ARBA" id="ARBA00004997"/>
    </source>
</evidence>
<gene>
    <name evidence="22" type="primary">pyk</name>
    <name evidence="22" type="ORF">HGG79_06885</name>
</gene>
<dbReference type="Pfam" id="PF00224">
    <property type="entry name" value="PK"/>
    <property type="match status" value="1"/>
</dbReference>
<dbReference type="InterPro" id="IPR001697">
    <property type="entry name" value="Pyr_Knase"/>
</dbReference>
<dbReference type="EC" id="2.7.1.40" evidence="6 17"/>
<dbReference type="InterPro" id="IPR015806">
    <property type="entry name" value="Pyrv_Knase_insert_dom_sf"/>
</dbReference>
<dbReference type="InterPro" id="IPR015795">
    <property type="entry name" value="Pyrv_Knase_C"/>
</dbReference>
<dbReference type="Proteomes" id="UP000563151">
    <property type="component" value="Unassembled WGS sequence"/>
</dbReference>
<dbReference type="NCBIfam" id="TIGR01064">
    <property type="entry name" value="pyruv_kin"/>
    <property type="match status" value="1"/>
</dbReference>
<dbReference type="NCBIfam" id="NF004491">
    <property type="entry name" value="PRK05826.1"/>
    <property type="match status" value="1"/>
</dbReference>
<keyword evidence="10" id="KW-0547">Nucleotide-binding</keyword>
<comment type="similarity">
    <text evidence="5 18">Belongs to the pyruvate kinase family.</text>
</comment>
<dbReference type="InterPro" id="IPR040442">
    <property type="entry name" value="Pyrv_kinase-like_dom_sf"/>
</dbReference>
<evidence type="ECO:0000259" key="20">
    <source>
        <dbReference type="Pfam" id="PF00391"/>
    </source>
</evidence>
<comment type="catalytic activity">
    <reaction evidence="18">
        <text>pyruvate + ATP = phosphoenolpyruvate + ADP + H(+)</text>
        <dbReference type="Rhea" id="RHEA:18157"/>
        <dbReference type="ChEBI" id="CHEBI:15361"/>
        <dbReference type="ChEBI" id="CHEBI:15378"/>
        <dbReference type="ChEBI" id="CHEBI:30616"/>
        <dbReference type="ChEBI" id="CHEBI:58702"/>
        <dbReference type="ChEBI" id="CHEBI:456216"/>
        <dbReference type="EC" id="2.7.1.40"/>
    </reaction>
</comment>
<evidence type="ECO:0000256" key="18">
    <source>
        <dbReference type="RuleBase" id="RU000504"/>
    </source>
</evidence>
<dbReference type="GO" id="GO:0004743">
    <property type="term" value="F:pyruvate kinase activity"/>
    <property type="evidence" value="ECO:0007669"/>
    <property type="project" value="UniProtKB-UniRule"/>
</dbReference>
<name>A0A923E6V9_CLOTT</name>
<dbReference type="GO" id="GO:0006950">
    <property type="term" value="P:response to stress"/>
    <property type="evidence" value="ECO:0007669"/>
    <property type="project" value="UniProtKB-ARBA"/>
</dbReference>
<dbReference type="PANTHER" id="PTHR11817">
    <property type="entry name" value="PYRUVATE KINASE"/>
    <property type="match status" value="1"/>
</dbReference>
<keyword evidence="23" id="KW-1185">Reference proteome</keyword>
<dbReference type="GO" id="GO:0030955">
    <property type="term" value="F:potassium ion binding"/>
    <property type="evidence" value="ECO:0007669"/>
    <property type="project" value="UniProtKB-UniRule"/>
</dbReference>
<dbReference type="Gene3D" id="3.50.30.10">
    <property type="entry name" value="Phosphohistidine domain"/>
    <property type="match status" value="1"/>
</dbReference>
<feature type="domain" description="PEP-utilising enzyme mobile" evidence="20">
    <location>
        <begin position="505"/>
        <end position="575"/>
    </location>
</feature>
<accession>A0A923E6V9</accession>
<feature type="domain" description="Pyruvate kinase C-terminal" evidence="21">
    <location>
        <begin position="357"/>
        <end position="470"/>
    </location>
</feature>
<dbReference type="Gene3D" id="2.40.33.10">
    <property type="entry name" value="PK beta-barrel domain-like"/>
    <property type="match status" value="1"/>
</dbReference>
<evidence type="ECO:0000259" key="21">
    <source>
        <dbReference type="Pfam" id="PF02887"/>
    </source>
</evidence>
<dbReference type="PRINTS" id="PR01050">
    <property type="entry name" value="PYRUVTKNASE"/>
</dbReference>
<dbReference type="GO" id="GO:0000287">
    <property type="term" value="F:magnesium ion binding"/>
    <property type="evidence" value="ECO:0007669"/>
    <property type="project" value="UniProtKB-UniRule"/>
</dbReference>
<comment type="similarity">
    <text evidence="4">In the C-terminal section; belongs to the PEP-utilizing enzyme family.</text>
</comment>
<dbReference type="InterPro" id="IPR015813">
    <property type="entry name" value="Pyrv/PenolPyrv_kinase-like_dom"/>
</dbReference>
<keyword evidence="8 18" id="KW-0808">Transferase</keyword>
<evidence type="ECO:0000256" key="11">
    <source>
        <dbReference type="ARBA" id="ARBA00022777"/>
    </source>
</evidence>
<proteinExistence type="inferred from homology"/>
<keyword evidence="15 18" id="KW-0324">Glycolysis</keyword>
<dbReference type="InterPro" id="IPR008279">
    <property type="entry name" value="PEP-util_enz_mobile_dom"/>
</dbReference>
<dbReference type="EMBL" id="JAAZWO010000006">
    <property type="protein sequence ID" value="MBC2397498.1"/>
    <property type="molecule type" value="Genomic_DNA"/>
</dbReference>
<dbReference type="NCBIfam" id="NF004978">
    <property type="entry name" value="PRK06354.1"/>
    <property type="match status" value="1"/>
</dbReference>
<keyword evidence="12" id="KW-0067">ATP-binding</keyword>
<evidence type="ECO:0000256" key="14">
    <source>
        <dbReference type="ARBA" id="ARBA00022958"/>
    </source>
</evidence>
<comment type="cofactor">
    <cofactor evidence="2">
        <name>K(+)</name>
        <dbReference type="ChEBI" id="CHEBI:29103"/>
    </cofactor>
</comment>
<dbReference type="InterPro" id="IPR015793">
    <property type="entry name" value="Pyrv_Knase_brl"/>
</dbReference>
<feature type="domain" description="Pyruvate kinase barrel" evidence="19">
    <location>
        <begin position="1"/>
        <end position="323"/>
    </location>
</feature>
<keyword evidence="13 18" id="KW-0460">Magnesium</keyword>
<dbReference type="GO" id="GO:0016301">
    <property type="term" value="F:kinase activity"/>
    <property type="evidence" value="ECO:0007669"/>
    <property type="project" value="UniProtKB-KW"/>
</dbReference>
<evidence type="ECO:0000256" key="9">
    <source>
        <dbReference type="ARBA" id="ARBA00022723"/>
    </source>
</evidence>
<reference evidence="22 23" key="1">
    <citation type="submission" date="2020-04" db="EMBL/GenBank/DDBJ databases">
        <title>Genomic insights into acetone-butanol-ethanol (ABE) fermentation by sequencing solventogenic clostridia strains.</title>
        <authorList>
            <person name="Brown S."/>
        </authorList>
    </citation>
    <scope>NUCLEOTIDE SEQUENCE [LARGE SCALE GENOMIC DNA]</scope>
    <source>
        <strain evidence="22 23">DJ011</strain>
    </source>
</reference>
<organism evidence="22 23">
    <name type="scientific">Clostridium tetanomorphum</name>
    <dbReference type="NCBI Taxonomy" id="1553"/>
    <lineage>
        <taxon>Bacteria</taxon>
        <taxon>Bacillati</taxon>
        <taxon>Bacillota</taxon>
        <taxon>Clostridia</taxon>
        <taxon>Eubacteriales</taxon>
        <taxon>Clostridiaceae</taxon>
        <taxon>Clostridium</taxon>
    </lineage>
</organism>
<evidence type="ECO:0000256" key="6">
    <source>
        <dbReference type="ARBA" id="ARBA00012142"/>
    </source>
</evidence>
<evidence type="ECO:0000256" key="13">
    <source>
        <dbReference type="ARBA" id="ARBA00022842"/>
    </source>
</evidence>
<comment type="pathway">
    <text evidence="3 18">Carbohydrate degradation; glycolysis; pyruvate from D-glyceraldehyde 3-phosphate: step 5/5.</text>
</comment>
<dbReference type="SUPFAM" id="SSF52935">
    <property type="entry name" value="PK C-terminal domain-like"/>
    <property type="match status" value="1"/>
</dbReference>
<dbReference type="SUPFAM" id="SSF51621">
    <property type="entry name" value="Phosphoenolpyruvate/pyruvate domain"/>
    <property type="match status" value="1"/>
</dbReference>
<comment type="caution">
    <text evidence="22">The sequence shown here is derived from an EMBL/GenBank/DDBJ whole genome shotgun (WGS) entry which is preliminary data.</text>
</comment>
<evidence type="ECO:0000313" key="23">
    <source>
        <dbReference type="Proteomes" id="UP000563151"/>
    </source>
</evidence>
<dbReference type="FunFam" id="2.40.33.10:FF:000001">
    <property type="entry name" value="Pyruvate kinase"/>
    <property type="match status" value="1"/>
</dbReference>
<dbReference type="Pfam" id="PF00391">
    <property type="entry name" value="PEP-utilizers"/>
    <property type="match status" value="1"/>
</dbReference>
<dbReference type="Pfam" id="PF02887">
    <property type="entry name" value="PK_C"/>
    <property type="match status" value="1"/>
</dbReference>
<dbReference type="FunFam" id="3.20.20.60:FF:000001">
    <property type="entry name" value="Pyruvate kinase"/>
    <property type="match status" value="1"/>
</dbReference>
<dbReference type="AlphaFoldDB" id="A0A923E6V9"/>
<dbReference type="Gene3D" id="3.20.20.60">
    <property type="entry name" value="Phosphoenolpyruvate-binding domains"/>
    <property type="match status" value="1"/>
</dbReference>
<evidence type="ECO:0000256" key="15">
    <source>
        <dbReference type="ARBA" id="ARBA00023152"/>
    </source>
</evidence>
<protein>
    <recommendedName>
        <fullName evidence="7 17">Pyruvate kinase</fullName>
        <ecNumber evidence="6 17">2.7.1.40</ecNumber>
    </recommendedName>
</protein>
<dbReference type="SUPFAM" id="SSF52009">
    <property type="entry name" value="Phosphohistidine domain"/>
    <property type="match status" value="1"/>
</dbReference>
<evidence type="ECO:0000256" key="1">
    <source>
        <dbReference type="ARBA" id="ARBA00001946"/>
    </source>
</evidence>
<evidence type="ECO:0000256" key="12">
    <source>
        <dbReference type="ARBA" id="ARBA00022840"/>
    </source>
</evidence>
<dbReference type="GO" id="GO:0005524">
    <property type="term" value="F:ATP binding"/>
    <property type="evidence" value="ECO:0007669"/>
    <property type="project" value="UniProtKB-KW"/>
</dbReference>
<dbReference type="SUPFAM" id="SSF50800">
    <property type="entry name" value="PK beta-barrel domain-like"/>
    <property type="match status" value="1"/>
</dbReference>
<evidence type="ECO:0000259" key="19">
    <source>
        <dbReference type="Pfam" id="PF00224"/>
    </source>
</evidence>
<keyword evidence="16 22" id="KW-0670">Pyruvate</keyword>
<evidence type="ECO:0000256" key="5">
    <source>
        <dbReference type="ARBA" id="ARBA00008663"/>
    </source>
</evidence>
<sequence>MQKTKMVFTIGPASDNENILSELIKAGMNAARLNFSHGSHEEHKKRIDLVKELSNEFNKQIAIILDTKGPEIRTGNFKNEKVELIEGNKFTIYCGEEVLGDESKCSITYDRLAEDVSPGDMILIDDGLVGLEIQQVEGNKIHCVVKNSGYVANHKGVNVPGVATSLPSLTEKDKEDLKFGCNVGVDIIAASFIRKASDVLAIRKVLEQNGGSDIQIFSKIENHQGVDNIDEIIRFSDGIMVARGDMGVEIPIEQVPLVQKMIIEKCNKAGKAVITATQMLDSMIRNPRPTRAEASDIANAIFDGTDAIMLSGETAGGKYPVEAARTMARIAQATEAQLEYEKILNKKMESHVLNVANAISIATCTTATELNASAVITATQSGYTAKMVSKYRPSCPIIAVTPSKSVARKLALNWGVFPILTNQVDSTDELIETSVEMALESGYVNKGDLVVIAAGIPVSYSGTTNMLKVHVVGDILVQGRGGGINHGYGTVKVVNSPKEANDIVDKGDILVIKNSDIEYVSVLDRVAGVITEKGGLTSHLAIECITQEIPFICSAGGAMEVLKSGSFVTMDVKRGIVYNGRVTIP</sequence>
<keyword evidence="9" id="KW-0479">Metal-binding</keyword>
<dbReference type="RefSeq" id="WP_173679901.1">
    <property type="nucleotide sequence ID" value="NZ_JAAZWO010000006.1"/>
</dbReference>
<evidence type="ECO:0000313" key="22">
    <source>
        <dbReference type="EMBL" id="MBC2397498.1"/>
    </source>
</evidence>
<evidence type="ECO:0000256" key="17">
    <source>
        <dbReference type="NCBIfam" id="TIGR01064"/>
    </source>
</evidence>
<evidence type="ECO:0000256" key="7">
    <source>
        <dbReference type="ARBA" id="ARBA00018587"/>
    </source>
</evidence>
<keyword evidence="14" id="KW-0630">Potassium</keyword>
<keyword evidence="11 18" id="KW-0418">Kinase</keyword>